<evidence type="ECO:0000313" key="3">
    <source>
        <dbReference type="Proteomes" id="UP000001505"/>
    </source>
</evidence>
<keyword evidence="1" id="KW-0812">Transmembrane</keyword>
<dbReference type="RefSeq" id="WP_013182173.1">
    <property type="nucleotide sequence ID" value="NC_014225.1"/>
</dbReference>
<dbReference type="STRING" id="716544.wcw_1103"/>
<organism evidence="2 3">
    <name type="scientific">Waddlia chondrophila (strain ATCC VR-1470 / WSU 86-1044)</name>
    <dbReference type="NCBI Taxonomy" id="716544"/>
    <lineage>
        <taxon>Bacteria</taxon>
        <taxon>Pseudomonadati</taxon>
        <taxon>Chlamydiota</taxon>
        <taxon>Chlamydiia</taxon>
        <taxon>Parachlamydiales</taxon>
        <taxon>Waddliaceae</taxon>
        <taxon>Waddlia</taxon>
    </lineage>
</organism>
<name>D6YWE9_WADCW</name>
<accession>D6YWE9</accession>
<proteinExistence type="predicted"/>
<keyword evidence="3" id="KW-1185">Reference proteome</keyword>
<reference evidence="2 3" key="1">
    <citation type="journal article" date="2010" name="PLoS ONE">
        <title>The Waddlia genome: a window into chlamydial biology.</title>
        <authorList>
            <person name="Bertelli C."/>
            <person name="Collyn F."/>
            <person name="Croxatto A."/>
            <person name="Ruckert C."/>
            <person name="Polkinghorne A."/>
            <person name="Kebbi-Beghdadi C."/>
            <person name="Goesmann A."/>
            <person name="Vaughan L."/>
            <person name="Greub G."/>
        </authorList>
    </citation>
    <scope>NUCLEOTIDE SEQUENCE [LARGE SCALE GENOMIC DNA]</scope>
    <source>
        <strain evidence="3">ATCC VR-1470 / WSU 86-1044</strain>
    </source>
</reference>
<dbReference type="Proteomes" id="UP000001505">
    <property type="component" value="Chromosome"/>
</dbReference>
<sequence>MNPLFEKKGYLIALIAFIATFALFYNWTSELLYCLIASIINASIIWGTYLIIRMCYLASR</sequence>
<protein>
    <submittedName>
        <fullName evidence="2">Uncharacterized protein</fullName>
    </submittedName>
</protein>
<feature type="transmembrane region" description="Helical" evidence="1">
    <location>
        <begin position="31"/>
        <end position="52"/>
    </location>
</feature>
<dbReference type="KEGG" id="wch:wcw_1103"/>
<keyword evidence="1" id="KW-1133">Transmembrane helix</keyword>
<evidence type="ECO:0000313" key="2">
    <source>
        <dbReference type="EMBL" id="ADI38460.1"/>
    </source>
</evidence>
<gene>
    <name evidence="2" type="ordered locus">wcw_1103</name>
</gene>
<dbReference type="AlphaFoldDB" id="D6YWE9"/>
<keyword evidence="1" id="KW-0472">Membrane</keyword>
<feature type="transmembrane region" description="Helical" evidence="1">
    <location>
        <begin position="9"/>
        <end position="25"/>
    </location>
</feature>
<dbReference type="HOGENOM" id="CLU_2940693_0_0_0"/>
<evidence type="ECO:0000256" key="1">
    <source>
        <dbReference type="SAM" id="Phobius"/>
    </source>
</evidence>
<dbReference type="EMBL" id="CP001928">
    <property type="protein sequence ID" value="ADI38460.1"/>
    <property type="molecule type" value="Genomic_DNA"/>
</dbReference>